<dbReference type="PANTHER" id="PTHR46635">
    <property type="entry name" value="GLYCOSYL TRANSFERASE FAMILY 1 PROTEIN"/>
    <property type="match status" value="1"/>
</dbReference>
<feature type="transmembrane region" description="Helical" evidence="2">
    <location>
        <begin position="308"/>
        <end position="328"/>
    </location>
</feature>
<evidence type="ECO:0000313" key="5">
    <source>
        <dbReference type="Proteomes" id="UP001054889"/>
    </source>
</evidence>
<feature type="chain" id="PRO_5043853889" evidence="3">
    <location>
        <begin position="25"/>
        <end position="811"/>
    </location>
</feature>
<evidence type="ECO:0000256" key="3">
    <source>
        <dbReference type="SAM" id="SignalP"/>
    </source>
</evidence>
<dbReference type="EMBL" id="BQKI01000074">
    <property type="protein sequence ID" value="GJN20037.1"/>
    <property type="molecule type" value="Genomic_DNA"/>
</dbReference>
<name>A0AAV5EBV6_ELECO</name>
<keyword evidence="2" id="KW-0472">Membrane</keyword>
<dbReference type="PANTHER" id="PTHR46635:SF2">
    <property type="entry name" value="GLYCOSYL TRANSFERASE FAMILY 1 DOMAIN-CONTAINING PROTEIN"/>
    <property type="match status" value="1"/>
</dbReference>
<reference evidence="4" key="1">
    <citation type="journal article" date="2018" name="DNA Res.">
        <title>Multiple hybrid de novo genome assembly of finger millet, an orphan allotetraploid crop.</title>
        <authorList>
            <person name="Hatakeyama M."/>
            <person name="Aluri S."/>
            <person name="Balachadran M.T."/>
            <person name="Sivarajan S.R."/>
            <person name="Patrignani A."/>
            <person name="Gruter S."/>
            <person name="Poveda L."/>
            <person name="Shimizu-Inatsugi R."/>
            <person name="Baeten J."/>
            <person name="Francoijs K.J."/>
            <person name="Nataraja K.N."/>
            <person name="Reddy Y.A.N."/>
            <person name="Phadnis S."/>
            <person name="Ravikumar R.L."/>
            <person name="Schlapbach R."/>
            <person name="Sreeman S.M."/>
            <person name="Shimizu K.K."/>
        </authorList>
    </citation>
    <scope>NUCLEOTIDE SEQUENCE</scope>
</reference>
<feature type="compositionally biased region" description="Basic residues" evidence="1">
    <location>
        <begin position="264"/>
        <end position="273"/>
    </location>
</feature>
<gene>
    <name evidence="4" type="primary">gb07360</name>
    <name evidence="4" type="ORF">PR202_gb07360</name>
</gene>
<dbReference type="Pfam" id="PF01190">
    <property type="entry name" value="Pollen_Ole_e_1"/>
    <property type="match status" value="1"/>
</dbReference>
<feature type="region of interest" description="Disordered" evidence="1">
    <location>
        <begin position="198"/>
        <end position="298"/>
    </location>
</feature>
<dbReference type="Proteomes" id="UP001054889">
    <property type="component" value="Unassembled WGS sequence"/>
</dbReference>
<proteinExistence type="predicted"/>
<keyword evidence="2" id="KW-1133">Transmembrane helix</keyword>
<protein>
    <submittedName>
        <fullName evidence="4">Uncharacterized protein</fullName>
    </submittedName>
</protein>
<feature type="signal peptide" evidence="3">
    <location>
        <begin position="1"/>
        <end position="24"/>
    </location>
</feature>
<evidence type="ECO:0000256" key="2">
    <source>
        <dbReference type="SAM" id="Phobius"/>
    </source>
</evidence>
<feature type="compositionally biased region" description="Low complexity" evidence="1">
    <location>
        <begin position="228"/>
        <end position="244"/>
    </location>
</feature>
<dbReference type="SUPFAM" id="SSF53756">
    <property type="entry name" value="UDP-Glycosyltransferase/glycogen phosphorylase"/>
    <property type="match status" value="1"/>
</dbReference>
<comment type="caution">
    <text evidence="4">The sequence shown here is derived from an EMBL/GenBank/DDBJ whole genome shotgun (WGS) entry which is preliminary data.</text>
</comment>
<dbReference type="AlphaFoldDB" id="A0AAV5EBV6"/>
<keyword evidence="3" id="KW-0732">Signal</keyword>
<sequence length="811" mass="89119">MALGSRLALAMAIFVAAAAMRAEARGPGYDYEVKKFTVTGTVLCQDCTKNWNAYAYNAKPIPGSVVGITCLDKRTRRTVYHGRDATDDKGVFNIEVPAEVRGGCRLEPSDCLVRIASSGDAGCAVLTNFNGGRTGEKPYRPVKIFPGEVTYAVGPYYATLPKCDVKGDGGDCAAEEFAHPHRRTRRRLLDPNSTRLPLILLGHPTAPAPKPDSTVSRSRPPHRGAPHVTAAGSSSSASPVCVAVTPDRTARPLRSARPNVAARGARRRRRAHHLPTAAGAPASASSSSSSGAARRRRRPGLSCRSSHLFFALLVALFTASLLVVWQLLPIGDAAEGDGEAPPRPEDGGGVMMRFSASRAFDGESRLEAARSERRWWAGLAPVRLALVVGSMNIDAQSLMLATLAKSLTNLGYEVEVLAFANGKAQDIWENICHVQVVNYASLKVFDWSKYNGVLLSSLEGKRVVSILMQEPFQSLPVVWLIHEDTLGQLVRSHAESHESIPNVIEDWRVHFNACAYVVFPDSYLPLLYSPLDSGNFLVISGSPVDIWAVKRYGSSHSQETMRKQHGIEENDVVILVVGSYLFFDELPWDYGKVIHASASHILDTAKTKNLRVQFIFFCGNNTDAYNSAFQVTDGVNGFIFNSDDPSTVALAMTRILGDKRLLDTAYSVALEGKLLSKNMLAYDCITSHVMLLESVMHYPSNAKLPSSVSKLQERTWLWDPFEMKAALENGSLEEESHSNSRIIDILLGEFHQSNQTIHSDSSDTYDYPSLSDWNDLSEVEIFEDVERREMEEASLFLLAFYKKKIVYSSPE</sequence>
<reference evidence="4" key="2">
    <citation type="submission" date="2021-12" db="EMBL/GenBank/DDBJ databases">
        <title>Resequencing data analysis of finger millet.</title>
        <authorList>
            <person name="Hatakeyama M."/>
            <person name="Aluri S."/>
            <person name="Balachadran M.T."/>
            <person name="Sivarajan S.R."/>
            <person name="Poveda L."/>
            <person name="Shimizu-Inatsugi R."/>
            <person name="Schlapbach R."/>
            <person name="Sreeman S.M."/>
            <person name="Shimizu K.K."/>
        </authorList>
    </citation>
    <scope>NUCLEOTIDE SEQUENCE</scope>
</reference>
<accession>A0AAV5EBV6</accession>
<evidence type="ECO:0000313" key="4">
    <source>
        <dbReference type="EMBL" id="GJN20037.1"/>
    </source>
</evidence>
<keyword evidence="2" id="KW-0812">Transmembrane</keyword>
<feature type="compositionally biased region" description="Low complexity" evidence="1">
    <location>
        <begin position="274"/>
        <end position="292"/>
    </location>
</feature>
<evidence type="ECO:0000256" key="1">
    <source>
        <dbReference type="SAM" id="MobiDB-lite"/>
    </source>
</evidence>
<keyword evidence="5" id="KW-1185">Reference proteome</keyword>
<organism evidence="4 5">
    <name type="scientific">Eleusine coracana subsp. coracana</name>
    <dbReference type="NCBI Taxonomy" id="191504"/>
    <lineage>
        <taxon>Eukaryota</taxon>
        <taxon>Viridiplantae</taxon>
        <taxon>Streptophyta</taxon>
        <taxon>Embryophyta</taxon>
        <taxon>Tracheophyta</taxon>
        <taxon>Spermatophyta</taxon>
        <taxon>Magnoliopsida</taxon>
        <taxon>Liliopsida</taxon>
        <taxon>Poales</taxon>
        <taxon>Poaceae</taxon>
        <taxon>PACMAD clade</taxon>
        <taxon>Chloridoideae</taxon>
        <taxon>Cynodonteae</taxon>
        <taxon>Eleusininae</taxon>
        <taxon>Eleusine</taxon>
    </lineage>
</organism>